<accession>A0A0H2SLK5</accession>
<feature type="compositionally biased region" description="Basic residues" evidence="1">
    <location>
        <begin position="1"/>
        <end position="13"/>
    </location>
</feature>
<dbReference type="EMBL" id="KQ085899">
    <property type="protein sequence ID" value="KLO17946.1"/>
    <property type="molecule type" value="Genomic_DNA"/>
</dbReference>
<organism evidence="2 3">
    <name type="scientific">Schizopora paradoxa</name>
    <dbReference type="NCBI Taxonomy" id="27342"/>
    <lineage>
        <taxon>Eukaryota</taxon>
        <taxon>Fungi</taxon>
        <taxon>Dikarya</taxon>
        <taxon>Basidiomycota</taxon>
        <taxon>Agaricomycotina</taxon>
        <taxon>Agaricomycetes</taxon>
        <taxon>Hymenochaetales</taxon>
        <taxon>Schizoporaceae</taxon>
        <taxon>Schizopora</taxon>
    </lineage>
</organism>
<dbReference type="STRING" id="27342.A0A0H2SLK5"/>
<keyword evidence="3" id="KW-1185">Reference proteome</keyword>
<dbReference type="GO" id="GO:0005794">
    <property type="term" value="C:Golgi apparatus"/>
    <property type="evidence" value="ECO:0007669"/>
    <property type="project" value="TreeGrafter"/>
</dbReference>
<feature type="compositionally biased region" description="Basic and acidic residues" evidence="1">
    <location>
        <begin position="144"/>
        <end position="155"/>
    </location>
</feature>
<evidence type="ECO:0000256" key="1">
    <source>
        <dbReference type="SAM" id="MobiDB-lite"/>
    </source>
</evidence>
<feature type="region of interest" description="Disordered" evidence="1">
    <location>
        <begin position="67"/>
        <end position="181"/>
    </location>
</feature>
<dbReference type="SUPFAM" id="SSF48452">
    <property type="entry name" value="TPR-like"/>
    <property type="match status" value="1"/>
</dbReference>
<protein>
    <submittedName>
        <fullName evidence="2">Uncharacterized protein</fullName>
    </submittedName>
</protein>
<dbReference type="GO" id="GO:0030008">
    <property type="term" value="C:TRAPP complex"/>
    <property type="evidence" value="ECO:0007669"/>
    <property type="project" value="TreeGrafter"/>
</dbReference>
<feature type="region of interest" description="Disordered" evidence="1">
    <location>
        <begin position="1"/>
        <end position="55"/>
    </location>
</feature>
<feature type="compositionally biased region" description="Basic and acidic residues" evidence="1">
    <location>
        <begin position="69"/>
        <end position="95"/>
    </location>
</feature>
<dbReference type="AlphaFoldDB" id="A0A0H2SLK5"/>
<feature type="compositionally biased region" description="Low complexity" evidence="1">
    <location>
        <begin position="313"/>
        <end position="327"/>
    </location>
</feature>
<dbReference type="Gene3D" id="1.25.40.10">
    <property type="entry name" value="Tetratricopeptide repeat domain"/>
    <property type="match status" value="1"/>
</dbReference>
<feature type="region of interest" description="Disordered" evidence="1">
    <location>
        <begin position="253"/>
        <end position="276"/>
    </location>
</feature>
<dbReference type="Proteomes" id="UP000053477">
    <property type="component" value="Unassembled WGS sequence"/>
</dbReference>
<feature type="region of interest" description="Disordered" evidence="1">
    <location>
        <begin position="306"/>
        <end position="368"/>
    </location>
</feature>
<evidence type="ECO:0000313" key="2">
    <source>
        <dbReference type="EMBL" id="KLO17946.1"/>
    </source>
</evidence>
<gene>
    <name evidence="2" type="ORF">SCHPADRAFT_900131</name>
</gene>
<evidence type="ECO:0000313" key="3">
    <source>
        <dbReference type="Proteomes" id="UP000053477"/>
    </source>
</evidence>
<proteinExistence type="predicted"/>
<dbReference type="InParanoid" id="A0A0H2SLK5"/>
<sequence length="735" mass="79111">MSLRKSLTRRMSKPLRALKVFTPKSKSKGQDADSQTSASETASLASSAPPAEPTIAKVVVQAHIVNEAQRPEEQVTDEKQRVEHEAERQSSHDQLDNTPSSESEPQNVVSAPQPSPDVPAVTEEPTPILPLTPDVDASKPASVSDEHRDDAEPRSPEPSTDVVEPPTTDAVVDAKDAQSEGQEVIVAVEESIPSADVVEKDVQVVVDVEEKAASDANSSQAQPLAESEFVVVDHSDDASLPPPATVVELFEDKGKDDMDVPTPEEQPAPLSTAVVSSNATLEDPVADINPFIEDVPLAASTEIVASSEEKPSDVSPVSSPDASNASVLSHPLSELPNTPLNVNKDVPPSPPAASTSASDSDSEEAAPVVHAPGITLPTLFLPIPNTDPLTTLLIKHVPDSHMRPPRDVSGDWQQSDFHTLVMTNNWRALARMARDRIVQADPSDIEVILSLWYVRLSSLARLRLFNQVSAECDNLFVALSSIEPPAAQSYVFNNVLPFELEVLQARCTYWAGDPLGYLDDVSILHRRCKLKARAASEKSDVEMWKERGARMCLIMASQLAEMKDFTAAASLLEPLYKSSQSPVLLSAIARIYLQAGNVLSATRLFEKVAADADAEASLKTSNSAMLAAVNGDWRTSAELYAQLMSMDQGDIVAINNYAVSLLGEGRVKDGIHVLETALQASPSAITTTEPFLFNLSTLYELRSGLTAHKKRDLLIEVAKWSGDGVRTACLKLPAA</sequence>
<feature type="compositionally biased region" description="Low complexity" evidence="1">
    <location>
        <begin position="122"/>
        <end position="133"/>
    </location>
</feature>
<name>A0A0H2SLK5_9AGAM</name>
<dbReference type="InterPro" id="IPR011990">
    <property type="entry name" value="TPR-like_helical_dom_sf"/>
</dbReference>
<dbReference type="OrthoDB" id="428342at2759"/>
<feature type="compositionally biased region" description="Polar residues" evidence="1">
    <location>
        <begin position="96"/>
        <end position="112"/>
    </location>
</feature>
<dbReference type="PANTHER" id="PTHR21581:SF6">
    <property type="entry name" value="TRAFFICKING PROTEIN PARTICLE COMPLEX SUBUNIT 12"/>
    <property type="match status" value="1"/>
</dbReference>
<dbReference type="PANTHER" id="PTHR21581">
    <property type="entry name" value="D-ALANYL-D-ALANINE CARBOXYPEPTIDASE"/>
    <property type="match status" value="1"/>
</dbReference>
<reference evidence="2 3" key="1">
    <citation type="submission" date="2015-04" db="EMBL/GenBank/DDBJ databases">
        <title>Complete genome sequence of Schizopora paradoxa KUC8140, a cosmopolitan wood degrader in East Asia.</title>
        <authorList>
            <consortium name="DOE Joint Genome Institute"/>
            <person name="Min B."/>
            <person name="Park H."/>
            <person name="Jang Y."/>
            <person name="Kim J.-J."/>
            <person name="Kim K.H."/>
            <person name="Pangilinan J."/>
            <person name="Lipzen A."/>
            <person name="Riley R."/>
            <person name="Grigoriev I.V."/>
            <person name="Spatafora J.W."/>
            <person name="Choi I.-G."/>
        </authorList>
    </citation>
    <scope>NUCLEOTIDE SEQUENCE [LARGE SCALE GENOMIC DNA]</scope>
    <source>
        <strain evidence="2 3">KUC8140</strain>
    </source>
</reference>
<feature type="compositionally biased region" description="Low complexity" evidence="1">
    <location>
        <begin position="36"/>
        <end position="49"/>
    </location>
</feature>